<evidence type="ECO:0000256" key="2">
    <source>
        <dbReference type="ARBA" id="ARBA00022670"/>
    </source>
</evidence>
<evidence type="ECO:0000256" key="3">
    <source>
        <dbReference type="ARBA" id="ARBA00022801"/>
    </source>
</evidence>
<dbReference type="PROSITE" id="PS51935">
    <property type="entry name" value="NLPC_P60"/>
    <property type="match status" value="1"/>
</dbReference>
<organism evidence="7 8">
    <name type="scientific">Candidatus Treponema excrementipullorum</name>
    <dbReference type="NCBI Taxonomy" id="2838768"/>
    <lineage>
        <taxon>Bacteria</taxon>
        <taxon>Pseudomonadati</taxon>
        <taxon>Spirochaetota</taxon>
        <taxon>Spirochaetia</taxon>
        <taxon>Spirochaetales</taxon>
        <taxon>Treponemataceae</taxon>
        <taxon>Treponema</taxon>
    </lineage>
</organism>
<protein>
    <submittedName>
        <fullName evidence="7">C40 family peptidase</fullName>
    </submittedName>
</protein>
<dbReference type="InterPro" id="IPR000064">
    <property type="entry name" value="NLP_P60_dom"/>
</dbReference>
<keyword evidence="5" id="KW-0732">Signal</keyword>
<name>A0A9E2NYC7_9SPIR</name>
<evidence type="ECO:0000313" key="8">
    <source>
        <dbReference type="Proteomes" id="UP000823914"/>
    </source>
</evidence>
<evidence type="ECO:0000259" key="6">
    <source>
        <dbReference type="PROSITE" id="PS51935"/>
    </source>
</evidence>
<dbReference type="PANTHER" id="PTHR47053:SF1">
    <property type="entry name" value="MUREIN DD-ENDOPEPTIDASE MEPH-RELATED"/>
    <property type="match status" value="1"/>
</dbReference>
<feature type="chain" id="PRO_5038429084" evidence="5">
    <location>
        <begin position="25"/>
        <end position="364"/>
    </location>
</feature>
<comment type="similarity">
    <text evidence="1">Belongs to the peptidase C40 family.</text>
</comment>
<evidence type="ECO:0000256" key="4">
    <source>
        <dbReference type="ARBA" id="ARBA00022807"/>
    </source>
</evidence>
<feature type="signal peptide" evidence="5">
    <location>
        <begin position="1"/>
        <end position="24"/>
    </location>
</feature>
<proteinExistence type="inferred from homology"/>
<sequence length="364" mass="39085">MSKDFFKIVLCLICCWTLCVPSFCQVFDSMSAKEAGEARSKMIAYSKEFIGVPYVYGGDTKSGMDCSGFIFTVVNDSLGIKLPRSTSGLYAGVRIIDDKEREPGDLVFFKTVGSKISHVGLYLGRDQFIHAASDGPNTGVIVSSLKESYWGRTYACTGRFLPASGSGTSGEQLVQGESSVTGSGTEVATSDKGFFGKVILEGSLTGDWNFFTPESFYLISRGFTLDLHARYADFTLQPGFGMSLGYDQSMGIFKIPLLFSLTISDYVRVYGGPVFSIGSAVIPNSQKAPSPEPVKASVFPGVLGVAFQTPQLKTGVVGLSLVQDIRYSVYNNMEGGALSFLNSLASGLVFSTGIRVTLPLSRVL</sequence>
<dbReference type="GO" id="GO:0006508">
    <property type="term" value="P:proteolysis"/>
    <property type="evidence" value="ECO:0007669"/>
    <property type="project" value="UniProtKB-KW"/>
</dbReference>
<dbReference type="GO" id="GO:0008234">
    <property type="term" value="F:cysteine-type peptidase activity"/>
    <property type="evidence" value="ECO:0007669"/>
    <property type="project" value="UniProtKB-KW"/>
</dbReference>
<dbReference type="Proteomes" id="UP000823914">
    <property type="component" value="Unassembled WGS sequence"/>
</dbReference>
<keyword evidence="2" id="KW-0645">Protease</keyword>
<dbReference type="InterPro" id="IPR051202">
    <property type="entry name" value="Peptidase_C40"/>
</dbReference>
<dbReference type="InterPro" id="IPR038765">
    <property type="entry name" value="Papain-like_cys_pep_sf"/>
</dbReference>
<gene>
    <name evidence="7" type="ORF">IAA16_00770</name>
</gene>
<dbReference type="Pfam" id="PF00877">
    <property type="entry name" value="NLPC_P60"/>
    <property type="match status" value="1"/>
</dbReference>
<evidence type="ECO:0000256" key="5">
    <source>
        <dbReference type="SAM" id="SignalP"/>
    </source>
</evidence>
<evidence type="ECO:0000313" key="7">
    <source>
        <dbReference type="EMBL" id="MBU3849080.1"/>
    </source>
</evidence>
<dbReference type="SUPFAM" id="SSF54001">
    <property type="entry name" value="Cysteine proteinases"/>
    <property type="match status" value="1"/>
</dbReference>
<reference evidence="7" key="2">
    <citation type="submission" date="2021-04" db="EMBL/GenBank/DDBJ databases">
        <authorList>
            <person name="Gilroy R."/>
        </authorList>
    </citation>
    <scope>NUCLEOTIDE SEQUENCE</scope>
    <source>
        <strain evidence="7">Gambia15-2214</strain>
    </source>
</reference>
<keyword evidence="4" id="KW-0788">Thiol protease</keyword>
<accession>A0A9E2NYC7</accession>
<dbReference type="EMBL" id="JAHLFV010000016">
    <property type="protein sequence ID" value="MBU3849080.1"/>
    <property type="molecule type" value="Genomic_DNA"/>
</dbReference>
<evidence type="ECO:0000256" key="1">
    <source>
        <dbReference type="ARBA" id="ARBA00007074"/>
    </source>
</evidence>
<reference evidence="7" key="1">
    <citation type="journal article" date="2021" name="PeerJ">
        <title>Extensive microbial diversity within the chicken gut microbiome revealed by metagenomics and culture.</title>
        <authorList>
            <person name="Gilroy R."/>
            <person name="Ravi A."/>
            <person name="Getino M."/>
            <person name="Pursley I."/>
            <person name="Horton D.L."/>
            <person name="Alikhan N.F."/>
            <person name="Baker D."/>
            <person name="Gharbi K."/>
            <person name="Hall N."/>
            <person name="Watson M."/>
            <person name="Adriaenssens E.M."/>
            <person name="Foster-Nyarko E."/>
            <person name="Jarju S."/>
            <person name="Secka A."/>
            <person name="Antonio M."/>
            <person name="Oren A."/>
            <person name="Chaudhuri R.R."/>
            <person name="La Ragione R."/>
            <person name="Hildebrand F."/>
            <person name="Pallen M.J."/>
        </authorList>
    </citation>
    <scope>NUCLEOTIDE SEQUENCE</scope>
    <source>
        <strain evidence="7">Gambia15-2214</strain>
    </source>
</reference>
<comment type="caution">
    <text evidence="7">The sequence shown here is derived from an EMBL/GenBank/DDBJ whole genome shotgun (WGS) entry which is preliminary data.</text>
</comment>
<feature type="domain" description="NlpC/P60" evidence="6">
    <location>
        <begin position="36"/>
        <end position="161"/>
    </location>
</feature>
<dbReference type="Gene3D" id="3.90.1720.10">
    <property type="entry name" value="endopeptidase domain like (from Nostoc punctiforme)"/>
    <property type="match status" value="1"/>
</dbReference>
<dbReference type="PANTHER" id="PTHR47053">
    <property type="entry name" value="MUREIN DD-ENDOPEPTIDASE MEPH-RELATED"/>
    <property type="match status" value="1"/>
</dbReference>
<keyword evidence="3" id="KW-0378">Hydrolase</keyword>
<dbReference type="AlphaFoldDB" id="A0A9E2NYC7"/>